<sequence>SVGINSGDPLRFYISDKDPALSTSYNILYMLMDLKEDFNNRIKKHEKAEVSGG</sequence>
<name>A0A022QPZ1_ERYGU</name>
<feature type="non-terminal residue" evidence="1">
    <location>
        <position position="1"/>
    </location>
</feature>
<proteinExistence type="predicted"/>
<dbReference type="AlphaFoldDB" id="A0A022QPZ1"/>
<organism evidence="1 2">
    <name type="scientific">Erythranthe guttata</name>
    <name type="common">Yellow monkey flower</name>
    <name type="synonym">Mimulus guttatus</name>
    <dbReference type="NCBI Taxonomy" id="4155"/>
    <lineage>
        <taxon>Eukaryota</taxon>
        <taxon>Viridiplantae</taxon>
        <taxon>Streptophyta</taxon>
        <taxon>Embryophyta</taxon>
        <taxon>Tracheophyta</taxon>
        <taxon>Spermatophyta</taxon>
        <taxon>Magnoliopsida</taxon>
        <taxon>eudicotyledons</taxon>
        <taxon>Gunneridae</taxon>
        <taxon>Pentapetalae</taxon>
        <taxon>asterids</taxon>
        <taxon>lamiids</taxon>
        <taxon>Lamiales</taxon>
        <taxon>Phrymaceae</taxon>
        <taxon>Erythranthe</taxon>
    </lineage>
</organism>
<dbReference type="Proteomes" id="UP000030748">
    <property type="component" value="Unassembled WGS sequence"/>
</dbReference>
<reference evidence="1 2" key="1">
    <citation type="journal article" date="2013" name="Proc. Natl. Acad. Sci. U.S.A.">
        <title>Fine-scale variation in meiotic recombination in Mimulus inferred from population shotgun sequencing.</title>
        <authorList>
            <person name="Hellsten U."/>
            <person name="Wright K.M."/>
            <person name="Jenkins J."/>
            <person name="Shu S."/>
            <person name="Yuan Y."/>
            <person name="Wessler S.R."/>
            <person name="Schmutz J."/>
            <person name="Willis J.H."/>
            <person name="Rokhsar D.S."/>
        </authorList>
    </citation>
    <scope>NUCLEOTIDE SEQUENCE [LARGE SCALE GENOMIC DNA]</scope>
    <source>
        <strain evidence="2">cv. DUN x IM62</strain>
    </source>
</reference>
<dbReference type="EMBL" id="KI631369">
    <property type="protein sequence ID" value="EYU28545.1"/>
    <property type="molecule type" value="Genomic_DNA"/>
</dbReference>
<protein>
    <submittedName>
        <fullName evidence="1">Uncharacterized protein</fullName>
    </submittedName>
</protein>
<evidence type="ECO:0000313" key="1">
    <source>
        <dbReference type="EMBL" id="EYU28545.1"/>
    </source>
</evidence>
<gene>
    <name evidence="1" type="ORF">MIMGU_mgv1a0240652mg</name>
</gene>
<accession>A0A022QPZ1</accession>
<keyword evidence="2" id="KW-1185">Reference proteome</keyword>
<feature type="non-terminal residue" evidence="1">
    <location>
        <position position="53"/>
    </location>
</feature>
<evidence type="ECO:0000313" key="2">
    <source>
        <dbReference type="Proteomes" id="UP000030748"/>
    </source>
</evidence>